<sequence>MFCNQQPFNLTFASQRIFKESSNNIDVLISQIGGGFPTAAPVRNMLANGNDPRSGSAIYSVMIDPIALCCGGPPGNRTVYVLEDYNAFGGLPGMDMLGVPVTFV</sequence>
<evidence type="ECO:0000313" key="1">
    <source>
        <dbReference type="EMBL" id="KAJ7698368.1"/>
    </source>
</evidence>
<gene>
    <name evidence="1" type="ORF">B0H17DRAFT_1196937</name>
</gene>
<evidence type="ECO:0000313" key="2">
    <source>
        <dbReference type="Proteomes" id="UP001221757"/>
    </source>
</evidence>
<comment type="caution">
    <text evidence="1">The sequence shown here is derived from an EMBL/GenBank/DDBJ whole genome shotgun (WGS) entry which is preliminary data.</text>
</comment>
<name>A0AAD7DS01_MYCRO</name>
<dbReference type="EMBL" id="JARKIE010000026">
    <property type="protein sequence ID" value="KAJ7698368.1"/>
    <property type="molecule type" value="Genomic_DNA"/>
</dbReference>
<reference evidence="1" key="1">
    <citation type="submission" date="2023-03" db="EMBL/GenBank/DDBJ databases">
        <title>Massive genome expansion in bonnet fungi (Mycena s.s.) driven by repeated elements and novel gene families across ecological guilds.</title>
        <authorList>
            <consortium name="Lawrence Berkeley National Laboratory"/>
            <person name="Harder C.B."/>
            <person name="Miyauchi S."/>
            <person name="Viragh M."/>
            <person name="Kuo A."/>
            <person name="Thoen E."/>
            <person name="Andreopoulos B."/>
            <person name="Lu D."/>
            <person name="Skrede I."/>
            <person name="Drula E."/>
            <person name="Henrissat B."/>
            <person name="Morin E."/>
            <person name="Kohler A."/>
            <person name="Barry K."/>
            <person name="LaButti K."/>
            <person name="Morin E."/>
            <person name="Salamov A."/>
            <person name="Lipzen A."/>
            <person name="Mereny Z."/>
            <person name="Hegedus B."/>
            <person name="Baldrian P."/>
            <person name="Stursova M."/>
            <person name="Weitz H."/>
            <person name="Taylor A."/>
            <person name="Grigoriev I.V."/>
            <person name="Nagy L.G."/>
            <person name="Martin F."/>
            <person name="Kauserud H."/>
        </authorList>
    </citation>
    <scope>NUCLEOTIDE SEQUENCE</scope>
    <source>
        <strain evidence="1">CBHHK067</strain>
    </source>
</reference>
<dbReference type="Proteomes" id="UP001221757">
    <property type="component" value="Unassembled WGS sequence"/>
</dbReference>
<organism evidence="1 2">
    <name type="scientific">Mycena rosella</name>
    <name type="common">Pink bonnet</name>
    <name type="synonym">Agaricus rosellus</name>
    <dbReference type="NCBI Taxonomy" id="1033263"/>
    <lineage>
        <taxon>Eukaryota</taxon>
        <taxon>Fungi</taxon>
        <taxon>Dikarya</taxon>
        <taxon>Basidiomycota</taxon>
        <taxon>Agaricomycotina</taxon>
        <taxon>Agaricomycetes</taxon>
        <taxon>Agaricomycetidae</taxon>
        <taxon>Agaricales</taxon>
        <taxon>Marasmiineae</taxon>
        <taxon>Mycenaceae</taxon>
        <taxon>Mycena</taxon>
    </lineage>
</organism>
<keyword evidence="2" id="KW-1185">Reference proteome</keyword>
<accession>A0AAD7DS01</accession>
<dbReference type="AlphaFoldDB" id="A0AAD7DS01"/>
<proteinExistence type="predicted"/>
<protein>
    <submittedName>
        <fullName evidence="1">Uncharacterized protein</fullName>
    </submittedName>
</protein>